<feature type="region of interest" description="Disordered" evidence="1">
    <location>
        <begin position="1"/>
        <end position="26"/>
    </location>
</feature>
<keyword evidence="3" id="KW-1185">Reference proteome</keyword>
<sequence length="111" mass="12433">MKKRRVEGGNPLALGSTGGRLDRGGDAMVVERTSREERRERGNGAAVGDGYGGAWGCRRRQDWKKWWRGGWFGEAWRGNQWGLWRRSAHGWRPGLRLAAAGLAEAAVCVRR</sequence>
<evidence type="ECO:0000313" key="2">
    <source>
        <dbReference type="EMBL" id="BAT75142.1"/>
    </source>
</evidence>
<evidence type="ECO:0000313" key="3">
    <source>
        <dbReference type="Proteomes" id="UP000291084"/>
    </source>
</evidence>
<dbReference type="AlphaFoldDB" id="A0A0S3R3M7"/>
<reference evidence="2 3" key="1">
    <citation type="journal article" date="2015" name="Sci. Rep.">
        <title>The power of single molecule real-time sequencing technology in the de novo assembly of a eukaryotic genome.</title>
        <authorList>
            <person name="Sakai H."/>
            <person name="Naito K."/>
            <person name="Ogiso-Tanaka E."/>
            <person name="Takahashi Y."/>
            <person name="Iseki K."/>
            <person name="Muto C."/>
            <person name="Satou K."/>
            <person name="Teruya K."/>
            <person name="Shiroma A."/>
            <person name="Shimoji M."/>
            <person name="Hirano T."/>
            <person name="Itoh T."/>
            <person name="Kaga A."/>
            <person name="Tomooka N."/>
        </authorList>
    </citation>
    <scope>NUCLEOTIDE SEQUENCE [LARGE SCALE GENOMIC DNA]</scope>
    <source>
        <strain evidence="3">cv. Shumari</strain>
    </source>
</reference>
<gene>
    <name evidence="2" type="primary">Vigan.01G295600</name>
    <name evidence="2" type="ORF">VIGAN_01295600</name>
</gene>
<evidence type="ECO:0000256" key="1">
    <source>
        <dbReference type="SAM" id="MobiDB-lite"/>
    </source>
</evidence>
<dbReference type="EMBL" id="AP015034">
    <property type="protein sequence ID" value="BAT75142.1"/>
    <property type="molecule type" value="Genomic_DNA"/>
</dbReference>
<dbReference type="Proteomes" id="UP000291084">
    <property type="component" value="Chromosome 1"/>
</dbReference>
<protein>
    <submittedName>
        <fullName evidence="2">Uncharacterized protein</fullName>
    </submittedName>
</protein>
<proteinExistence type="predicted"/>
<accession>A0A0S3R3M7</accession>
<organism evidence="2 3">
    <name type="scientific">Vigna angularis var. angularis</name>
    <dbReference type="NCBI Taxonomy" id="157739"/>
    <lineage>
        <taxon>Eukaryota</taxon>
        <taxon>Viridiplantae</taxon>
        <taxon>Streptophyta</taxon>
        <taxon>Embryophyta</taxon>
        <taxon>Tracheophyta</taxon>
        <taxon>Spermatophyta</taxon>
        <taxon>Magnoliopsida</taxon>
        <taxon>eudicotyledons</taxon>
        <taxon>Gunneridae</taxon>
        <taxon>Pentapetalae</taxon>
        <taxon>rosids</taxon>
        <taxon>fabids</taxon>
        <taxon>Fabales</taxon>
        <taxon>Fabaceae</taxon>
        <taxon>Papilionoideae</taxon>
        <taxon>50 kb inversion clade</taxon>
        <taxon>NPAAA clade</taxon>
        <taxon>indigoferoid/millettioid clade</taxon>
        <taxon>Phaseoleae</taxon>
        <taxon>Vigna</taxon>
    </lineage>
</organism>
<name>A0A0S3R3M7_PHAAN</name>